<organism evidence="1 2">
    <name type="scientific">Neorhizobium galegae bv. officinalis</name>
    <dbReference type="NCBI Taxonomy" id="323656"/>
    <lineage>
        <taxon>Bacteria</taxon>
        <taxon>Pseudomonadati</taxon>
        <taxon>Pseudomonadota</taxon>
        <taxon>Alphaproteobacteria</taxon>
        <taxon>Hyphomicrobiales</taxon>
        <taxon>Rhizobiaceae</taxon>
        <taxon>Rhizobium/Agrobacterium group</taxon>
        <taxon>Neorhizobium</taxon>
    </lineage>
</organism>
<dbReference type="RefSeq" id="WP_046666076.1">
    <property type="nucleotide sequence ID" value="NZ_CCRH01000004.1"/>
</dbReference>
<dbReference type="InterPro" id="IPR014710">
    <property type="entry name" value="RmlC-like_jellyroll"/>
</dbReference>
<dbReference type="SUPFAM" id="SSF51182">
    <property type="entry name" value="RmlC-like cupins"/>
    <property type="match status" value="1"/>
</dbReference>
<name>A0A0T7FEQ3_NEOGA</name>
<sequence>MKILRASDYKRMPWKNGGGETVEIAVYPAGASIEDFDWRISMATVASDGPFSSFADVDRTLSILSGGGMELTIDGGLPVTLELNSEPYPFPADRPVFATLINGATTDLNVMTRRGRFSHRVIRQPTPVSLPPSAFLRFVLATGKHAIAFGSEKFDLEPLDCLTFGAEAVGDLVLSGESEVSLIELAPEGGISKPF</sequence>
<dbReference type="InterPro" id="IPR010282">
    <property type="entry name" value="Uncharacterised_HutD/Ves"/>
</dbReference>
<dbReference type="Pfam" id="PF05962">
    <property type="entry name" value="HutD"/>
    <property type="match status" value="1"/>
</dbReference>
<dbReference type="InterPro" id="IPR011051">
    <property type="entry name" value="RmlC_Cupin_sf"/>
</dbReference>
<dbReference type="PANTHER" id="PTHR37943">
    <property type="entry name" value="PROTEIN VES"/>
    <property type="match status" value="1"/>
</dbReference>
<dbReference type="PANTHER" id="PTHR37943:SF1">
    <property type="entry name" value="PROTEIN VES"/>
    <property type="match status" value="1"/>
</dbReference>
<protein>
    <submittedName>
        <fullName evidence="1">HutD family protein</fullName>
    </submittedName>
</protein>
<dbReference type="AlphaFoldDB" id="A0A0T7FEQ3"/>
<evidence type="ECO:0000313" key="2">
    <source>
        <dbReference type="Proteomes" id="UP000046176"/>
    </source>
</evidence>
<dbReference type="CDD" id="cd20293">
    <property type="entry name" value="cupin_HutD_N"/>
    <property type="match status" value="1"/>
</dbReference>
<evidence type="ECO:0000313" key="1">
    <source>
        <dbReference type="EMBL" id="CDZ33495.1"/>
    </source>
</evidence>
<dbReference type="OrthoDB" id="9800082at2"/>
<proteinExistence type="predicted"/>
<dbReference type="EMBL" id="CCRH01000004">
    <property type="protein sequence ID" value="CDZ33495.1"/>
    <property type="molecule type" value="Genomic_DNA"/>
</dbReference>
<dbReference type="Gene3D" id="2.60.120.10">
    <property type="entry name" value="Jelly Rolls"/>
    <property type="match status" value="1"/>
</dbReference>
<reference evidence="1 2" key="1">
    <citation type="submission" date="2014-08" db="EMBL/GenBank/DDBJ databases">
        <authorList>
            <person name="Chen Y.-H."/>
        </authorList>
    </citation>
    <scope>NUCLEOTIDE SEQUENCE [LARGE SCALE GENOMIC DNA]</scope>
</reference>
<accession>A0A0T7FEQ3</accession>
<gene>
    <name evidence="1" type="ORF">NGAL_HAMBI1145_18630</name>
</gene>
<dbReference type="Proteomes" id="UP000046176">
    <property type="component" value="Unassembled WGS sequence"/>
</dbReference>